<sequence>MLAASLSLTSGFVGVAPTTKLSLSKVVMHGGKGFGGGEATRDPAPTAYDPNDPKGKQQAIHKAESFAEYLAKRDAMAGSVVPTPAAAAPAPPPAYAAPPAAYVPPPSPPPPAKHGGKGFGGGEATRDPAPTAYDPNDPKGKQQAIHKAESFAEYLAKRKA</sequence>
<feature type="compositionally biased region" description="Pro residues" evidence="1">
    <location>
        <begin position="89"/>
        <end position="112"/>
    </location>
</feature>
<feature type="region of interest" description="Disordered" evidence="1">
    <location>
        <begin position="34"/>
        <end position="58"/>
    </location>
</feature>
<reference evidence="2 3" key="1">
    <citation type="journal article" date="2024" name="Science">
        <title>Giant polyketide synthase enzymes in the biosynthesis of giant marine polyether toxins.</title>
        <authorList>
            <person name="Fallon T.R."/>
            <person name="Shende V.V."/>
            <person name="Wierzbicki I.H."/>
            <person name="Pendleton A.L."/>
            <person name="Watervoot N.F."/>
            <person name="Auber R.P."/>
            <person name="Gonzalez D.J."/>
            <person name="Wisecaver J.H."/>
            <person name="Moore B.S."/>
        </authorList>
    </citation>
    <scope>NUCLEOTIDE SEQUENCE [LARGE SCALE GENOMIC DNA]</scope>
    <source>
        <strain evidence="2 3">12B1</strain>
    </source>
</reference>
<evidence type="ECO:0000313" key="3">
    <source>
        <dbReference type="Proteomes" id="UP001515480"/>
    </source>
</evidence>
<evidence type="ECO:0000313" key="2">
    <source>
        <dbReference type="EMBL" id="KAL1520023.1"/>
    </source>
</evidence>
<accession>A0AB34JEY2</accession>
<dbReference type="AlphaFoldDB" id="A0AB34JEY2"/>
<dbReference type="Proteomes" id="UP001515480">
    <property type="component" value="Unassembled WGS sequence"/>
</dbReference>
<feature type="region of interest" description="Disordered" evidence="1">
    <location>
        <begin position="82"/>
        <end position="145"/>
    </location>
</feature>
<proteinExistence type="predicted"/>
<dbReference type="EMBL" id="JBGBPQ010000009">
    <property type="protein sequence ID" value="KAL1520023.1"/>
    <property type="molecule type" value="Genomic_DNA"/>
</dbReference>
<keyword evidence="3" id="KW-1185">Reference proteome</keyword>
<name>A0AB34JEY2_PRYPA</name>
<organism evidence="2 3">
    <name type="scientific">Prymnesium parvum</name>
    <name type="common">Toxic golden alga</name>
    <dbReference type="NCBI Taxonomy" id="97485"/>
    <lineage>
        <taxon>Eukaryota</taxon>
        <taxon>Haptista</taxon>
        <taxon>Haptophyta</taxon>
        <taxon>Prymnesiophyceae</taxon>
        <taxon>Prymnesiales</taxon>
        <taxon>Prymnesiaceae</taxon>
        <taxon>Prymnesium</taxon>
    </lineage>
</organism>
<protein>
    <submittedName>
        <fullName evidence="2">Uncharacterized protein</fullName>
    </submittedName>
</protein>
<gene>
    <name evidence="2" type="ORF">AB1Y20_023501</name>
</gene>
<feature type="compositionally biased region" description="Basic and acidic residues" evidence="1">
    <location>
        <begin position="136"/>
        <end position="145"/>
    </location>
</feature>
<evidence type="ECO:0000256" key="1">
    <source>
        <dbReference type="SAM" id="MobiDB-lite"/>
    </source>
</evidence>
<comment type="caution">
    <text evidence="2">The sequence shown here is derived from an EMBL/GenBank/DDBJ whole genome shotgun (WGS) entry which is preliminary data.</text>
</comment>